<keyword evidence="3" id="KW-1185">Reference proteome</keyword>
<protein>
    <submittedName>
        <fullName evidence="2">Uncharacterized protein</fullName>
    </submittedName>
</protein>
<accession>W7E3C7</accession>
<dbReference type="GeneID" id="26250943"/>
<proteinExistence type="predicted"/>
<dbReference type="Proteomes" id="UP000054337">
    <property type="component" value="Unassembled WGS sequence"/>
</dbReference>
<keyword evidence="1" id="KW-0472">Membrane</keyword>
<keyword evidence="1" id="KW-1133">Transmembrane helix</keyword>
<gene>
    <name evidence="2" type="ORF">COCVIDRAFT_116586</name>
</gene>
<dbReference type="HOGENOM" id="CLU_2782672_0_0_1"/>
<dbReference type="RefSeq" id="XP_014550064.1">
    <property type="nucleotide sequence ID" value="XM_014694578.1"/>
</dbReference>
<dbReference type="AlphaFoldDB" id="W7E3C7"/>
<organism evidence="2 3">
    <name type="scientific">Bipolaris victoriae (strain FI3)</name>
    <name type="common">Victoria blight of oats agent</name>
    <name type="synonym">Cochliobolus victoriae</name>
    <dbReference type="NCBI Taxonomy" id="930091"/>
    <lineage>
        <taxon>Eukaryota</taxon>
        <taxon>Fungi</taxon>
        <taxon>Dikarya</taxon>
        <taxon>Ascomycota</taxon>
        <taxon>Pezizomycotina</taxon>
        <taxon>Dothideomycetes</taxon>
        <taxon>Pleosporomycetidae</taxon>
        <taxon>Pleosporales</taxon>
        <taxon>Pleosporineae</taxon>
        <taxon>Pleosporaceae</taxon>
        <taxon>Bipolaris</taxon>
    </lineage>
</organism>
<dbReference type="EMBL" id="KI968987">
    <property type="protein sequence ID" value="EUN20490.1"/>
    <property type="molecule type" value="Genomic_DNA"/>
</dbReference>
<evidence type="ECO:0000313" key="3">
    <source>
        <dbReference type="Proteomes" id="UP000054337"/>
    </source>
</evidence>
<reference evidence="2 3" key="1">
    <citation type="journal article" date="2013" name="PLoS Genet.">
        <title>Comparative genome structure, secondary metabolite, and effector coding capacity across Cochliobolus pathogens.</title>
        <authorList>
            <person name="Condon B.J."/>
            <person name="Leng Y."/>
            <person name="Wu D."/>
            <person name="Bushley K.E."/>
            <person name="Ohm R.A."/>
            <person name="Otillar R."/>
            <person name="Martin J."/>
            <person name="Schackwitz W."/>
            <person name="Grimwood J."/>
            <person name="MohdZainudin N."/>
            <person name="Xue C."/>
            <person name="Wang R."/>
            <person name="Manning V.A."/>
            <person name="Dhillon B."/>
            <person name="Tu Z.J."/>
            <person name="Steffenson B.J."/>
            <person name="Salamov A."/>
            <person name="Sun H."/>
            <person name="Lowry S."/>
            <person name="LaButti K."/>
            <person name="Han J."/>
            <person name="Copeland A."/>
            <person name="Lindquist E."/>
            <person name="Barry K."/>
            <person name="Schmutz J."/>
            <person name="Baker S.E."/>
            <person name="Ciuffetti L.M."/>
            <person name="Grigoriev I.V."/>
            <person name="Zhong S."/>
            <person name="Turgeon B.G."/>
        </authorList>
    </citation>
    <scope>NUCLEOTIDE SEQUENCE [LARGE SCALE GENOMIC DNA]</scope>
    <source>
        <strain evidence="2 3">FI3</strain>
    </source>
</reference>
<feature type="non-terminal residue" evidence="2">
    <location>
        <position position="1"/>
    </location>
</feature>
<feature type="transmembrane region" description="Helical" evidence="1">
    <location>
        <begin position="28"/>
        <end position="55"/>
    </location>
</feature>
<evidence type="ECO:0000256" key="1">
    <source>
        <dbReference type="SAM" id="Phobius"/>
    </source>
</evidence>
<name>W7E3C7_BIPV3</name>
<evidence type="ECO:0000313" key="2">
    <source>
        <dbReference type="EMBL" id="EUN20490.1"/>
    </source>
</evidence>
<keyword evidence="1" id="KW-0812">Transmembrane</keyword>
<sequence>YRHVCCASLSSFVCTTLSCTACSCVSTYYASCLLILAVVLLASTRSACYIATYLLPILRRLQLSYTVTA</sequence>